<dbReference type="PANTHER" id="PTHR19303:SF73">
    <property type="entry name" value="PROTEIN PDC2"/>
    <property type="match status" value="1"/>
</dbReference>
<evidence type="ECO:0000256" key="3">
    <source>
        <dbReference type="ARBA" id="ARBA00023242"/>
    </source>
</evidence>
<dbReference type="SUPFAM" id="SSF46689">
    <property type="entry name" value="Homeodomain-like"/>
    <property type="match status" value="2"/>
</dbReference>
<organism evidence="7 8">
    <name type="scientific">Callorhinchus milii</name>
    <name type="common">Ghost shark</name>
    <dbReference type="NCBI Taxonomy" id="7868"/>
    <lineage>
        <taxon>Eukaryota</taxon>
        <taxon>Metazoa</taxon>
        <taxon>Chordata</taxon>
        <taxon>Craniata</taxon>
        <taxon>Vertebrata</taxon>
        <taxon>Chondrichthyes</taxon>
        <taxon>Holocephali</taxon>
        <taxon>Chimaeriformes</taxon>
        <taxon>Callorhinchidae</taxon>
        <taxon>Callorhinchus</taxon>
    </lineage>
</organism>
<reference evidence="7" key="5">
    <citation type="submission" date="2025-09" db="UniProtKB">
        <authorList>
            <consortium name="Ensembl"/>
        </authorList>
    </citation>
    <scope>IDENTIFICATION</scope>
</reference>
<evidence type="ECO:0000256" key="4">
    <source>
        <dbReference type="PROSITE-ProRule" id="PRU00320"/>
    </source>
</evidence>
<keyword evidence="3 4" id="KW-0539">Nucleus</keyword>
<dbReference type="InterPro" id="IPR007889">
    <property type="entry name" value="HTH_Psq"/>
</dbReference>
<dbReference type="SMART" id="SM00674">
    <property type="entry name" value="CENPB"/>
    <property type="match status" value="1"/>
</dbReference>
<dbReference type="GeneTree" id="ENSGT00940000160195"/>
<dbReference type="PROSITE" id="PS51253">
    <property type="entry name" value="HTH_CENPB"/>
    <property type="match status" value="1"/>
</dbReference>
<dbReference type="InterPro" id="IPR009057">
    <property type="entry name" value="Homeodomain-like_sf"/>
</dbReference>
<dbReference type="Pfam" id="PF03221">
    <property type="entry name" value="HTH_Tnp_Tc5"/>
    <property type="match status" value="1"/>
</dbReference>
<reference evidence="8" key="3">
    <citation type="journal article" date="2014" name="Nature">
        <title>Elephant shark genome provides unique insights into gnathostome evolution.</title>
        <authorList>
            <consortium name="International Elephant Shark Genome Sequencing Consortium"/>
            <person name="Venkatesh B."/>
            <person name="Lee A.P."/>
            <person name="Ravi V."/>
            <person name="Maurya A.K."/>
            <person name="Lian M.M."/>
            <person name="Swann J.B."/>
            <person name="Ohta Y."/>
            <person name="Flajnik M.F."/>
            <person name="Sutoh Y."/>
            <person name="Kasahara M."/>
            <person name="Hoon S."/>
            <person name="Gangu V."/>
            <person name="Roy S.W."/>
            <person name="Irimia M."/>
            <person name="Korzh V."/>
            <person name="Kondrychyn I."/>
            <person name="Lim Z.W."/>
            <person name="Tay B.H."/>
            <person name="Tohari S."/>
            <person name="Kong K.W."/>
            <person name="Ho S."/>
            <person name="Lorente-Galdos B."/>
            <person name="Quilez J."/>
            <person name="Marques-Bonet T."/>
            <person name="Raney B.J."/>
            <person name="Ingham P.W."/>
            <person name="Tay A."/>
            <person name="Hillier L.W."/>
            <person name="Minx P."/>
            <person name="Boehm T."/>
            <person name="Wilson R.K."/>
            <person name="Brenner S."/>
            <person name="Warren W.C."/>
        </authorList>
    </citation>
    <scope>NUCLEOTIDE SEQUENCE [LARGE SCALE GENOMIC DNA]</scope>
</reference>
<reference evidence="8" key="1">
    <citation type="journal article" date="2006" name="Science">
        <title>Ancient noncoding elements conserved in the human genome.</title>
        <authorList>
            <person name="Venkatesh B."/>
            <person name="Kirkness E.F."/>
            <person name="Loh Y.H."/>
            <person name="Halpern A.L."/>
            <person name="Lee A.P."/>
            <person name="Johnson J."/>
            <person name="Dandona N."/>
            <person name="Viswanathan L.D."/>
            <person name="Tay A."/>
            <person name="Venter J.C."/>
            <person name="Strausberg R.L."/>
            <person name="Brenner S."/>
        </authorList>
    </citation>
    <scope>NUCLEOTIDE SEQUENCE [LARGE SCALE GENOMIC DNA]</scope>
</reference>
<proteinExistence type="predicted"/>
<dbReference type="AlphaFoldDB" id="A0A4W3IPE2"/>
<keyword evidence="2 4" id="KW-0238">DNA-binding</keyword>
<dbReference type="OMA" id="WIKTEWP"/>
<dbReference type="InParanoid" id="A0A4W3IPE2"/>
<feature type="domain" description="HTH CENPB-type" evidence="6">
    <location>
        <begin position="63"/>
        <end position="133"/>
    </location>
</feature>
<accession>A0A4W3IPE2</accession>
<evidence type="ECO:0000256" key="1">
    <source>
        <dbReference type="ARBA" id="ARBA00004123"/>
    </source>
</evidence>
<reference evidence="8" key="2">
    <citation type="journal article" date="2007" name="PLoS Biol.">
        <title>Survey sequencing and comparative analysis of the elephant shark (Callorhinchus milii) genome.</title>
        <authorList>
            <person name="Venkatesh B."/>
            <person name="Kirkness E.F."/>
            <person name="Loh Y.H."/>
            <person name="Halpern A.L."/>
            <person name="Lee A.P."/>
            <person name="Johnson J."/>
            <person name="Dandona N."/>
            <person name="Viswanathan L.D."/>
            <person name="Tay A."/>
            <person name="Venter J.C."/>
            <person name="Strausberg R.L."/>
            <person name="Brenner S."/>
        </authorList>
    </citation>
    <scope>NUCLEOTIDE SEQUENCE [LARGE SCALE GENOMIC DNA]</scope>
</reference>
<dbReference type="GO" id="GO:0003677">
    <property type="term" value="F:DNA binding"/>
    <property type="evidence" value="ECO:0007669"/>
    <property type="project" value="UniProtKB-UniRule"/>
</dbReference>
<evidence type="ECO:0008006" key="9">
    <source>
        <dbReference type="Google" id="ProtNLM"/>
    </source>
</evidence>
<evidence type="ECO:0000259" key="5">
    <source>
        <dbReference type="PROSITE" id="PS50960"/>
    </source>
</evidence>
<dbReference type="Proteomes" id="UP000314986">
    <property type="component" value="Unassembled WGS sequence"/>
</dbReference>
<dbReference type="PANTHER" id="PTHR19303">
    <property type="entry name" value="TRANSPOSON"/>
    <property type="match status" value="1"/>
</dbReference>
<sequence length="514" mass="59426">YNKLYRYTTLTLAQRVEVLKKLENKESQKSIAAEFDVDQSAISRIQKNREKILDEWQNNSNPERKRHRLRKAEDVEAALLRWFSQARSQQVPVNGPLLMEKANSLATELGIEFKATNGWLERWKKKHSIQFKKKAGEYAGIDLQIVQEWKDEKLHDILQRYEAKDIYNADETGLFWQMLPEKSLGFAWRDSHHRSKQPKTQIMLLVGANMDGSDKLPLYTIGKNMWPRAFKNFHRLPLEYSANKKAWMTSVMFEGWLKKLDWRIGQENRKVAMILDKCSAHSSVELDNIELIFLPPNTTSVTQPMHGGVIRNLKFHYRHILATRRLDAAQHALPFKWDLLDAMFAMQTAWSGVSQTTISSCYKKVAFEGTADQYITDDSEQETEQQFQNIWDCLAQIYGSLIPSLDEYVDVDMDDTKDTRELSDQDIMSLVSDEADANCPSDEMEGSELGDSTPFVPTVSDAYHALDIVRRFSMTVESPADEILELADKFEAVVMSEVPKRMKQKIIAEYYQAK</sequence>
<dbReference type="InterPro" id="IPR006600">
    <property type="entry name" value="HTH_CenpB_DNA-bd_dom"/>
</dbReference>
<evidence type="ECO:0000256" key="2">
    <source>
        <dbReference type="ARBA" id="ARBA00023125"/>
    </source>
</evidence>
<dbReference type="PROSITE" id="PS50960">
    <property type="entry name" value="HTH_PSQ"/>
    <property type="match status" value="1"/>
</dbReference>
<dbReference type="InterPro" id="IPR050863">
    <property type="entry name" value="CenT-Element_Derived"/>
</dbReference>
<dbReference type="STRING" id="7868.ENSCMIP00000028343"/>
<evidence type="ECO:0000259" key="6">
    <source>
        <dbReference type="PROSITE" id="PS51253"/>
    </source>
</evidence>
<dbReference type="Ensembl" id="ENSCMIT00000028792.1">
    <property type="protein sequence ID" value="ENSCMIP00000028343.1"/>
    <property type="gene ID" value="ENSCMIG00000012316.1"/>
</dbReference>
<feature type="domain" description="HTH psq-type" evidence="5">
    <location>
        <begin position="1"/>
        <end position="52"/>
    </location>
</feature>
<keyword evidence="8" id="KW-1185">Reference proteome</keyword>
<dbReference type="Pfam" id="PF04218">
    <property type="entry name" value="CENP-B_N"/>
    <property type="match status" value="1"/>
</dbReference>
<protein>
    <recommendedName>
        <fullName evidence="9">HTH CENPB-type domain-containing protein</fullName>
    </recommendedName>
</protein>
<name>A0A4W3IPE2_CALMI</name>
<feature type="DNA-binding region" description="H-T-H motif" evidence="4">
    <location>
        <begin position="28"/>
        <end position="48"/>
    </location>
</feature>
<dbReference type="Gene3D" id="1.10.10.60">
    <property type="entry name" value="Homeodomain-like"/>
    <property type="match status" value="2"/>
</dbReference>
<dbReference type="InterPro" id="IPR004875">
    <property type="entry name" value="DDE_SF_endonuclease_dom"/>
</dbReference>
<dbReference type="GO" id="GO:0005634">
    <property type="term" value="C:nucleus"/>
    <property type="evidence" value="ECO:0007669"/>
    <property type="project" value="UniProtKB-SubCell"/>
</dbReference>
<reference evidence="7" key="4">
    <citation type="submission" date="2025-08" db="UniProtKB">
        <authorList>
            <consortium name="Ensembl"/>
        </authorList>
    </citation>
    <scope>IDENTIFICATION</scope>
</reference>
<evidence type="ECO:0000313" key="7">
    <source>
        <dbReference type="Ensembl" id="ENSCMIP00000028343.1"/>
    </source>
</evidence>
<comment type="subcellular location">
    <subcellularLocation>
        <location evidence="1 4">Nucleus</location>
    </subcellularLocation>
</comment>
<evidence type="ECO:0000313" key="8">
    <source>
        <dbReference type="Proteomes" id="UP000314986"/>
    </source>
</evidence>
<dbReference type="Pfam" id="PF03184">
    <property type="entry name" value="DDE_1"/>
    <property type="match status" value="1"/>
</dbReference>